<dbReference type="PROSITE" id="PS50209">
    <property type="entry name" value="CARD"/>
    <property type="match status" value="1"/>
</dbReference>
<feature type="region of interest" description="Disordered" evidence="1">
    <location>
        <begin position="376"/>
        <end position="440"/>
    </location>
</feature>
<name>A0ABD3XUG1_SINWO</name>
<dbReference type="SUPFAM" id="SSF47986">
    <property type="entry name" value="DEATH domain"/>
    <property type="match status" value="1"/>
</dbReference>
<feature type="compositionally biased region" description="Polar residues" evidence="1">
    <location>
        <begin position="431"/>
        <end position="440"/>
    </location>
</feature>
<evidence type="ECO:0000313" key="3">
    <source>
        <dbReference type="EMBL" id="KAL3889844.1"/>
    </source>
</evidence>
<dbReference type="InterPro" id="IPR011029">
    <property type="entry name" value="DEATH-like_dom_sf"/>
</dbReference>
<dbReference type="SMART" id="SM00114">
    <property type="entry name" value="CARD"/>
    <property type="match status" value="1"/>
</dbReference>
<keyword evidence="4" id="KW-1185">Reference proteome</keyword>
<dbReference type="EMBL" id="JBJQND010000001">
    <property type="protein sequence ID" value="KAL3889844.1"/>
    <property type="molecule type" value="Genomic_DNA"/>
</dbReference>
<dbReference type="Gene3D" id="1.10.533.10">
    <property type="entry name" value="Death Domain, Fas"/>
    <property type="match status" value="1"/>
</dbReference>
<organism evidence="3 4">
    <name type="scientific">Sinanodonta woodiana</name>
    <name type="common">Chinese pond mussel</name>
    <name type="synonym">Anodonta woodiana</name>
    <dbReference type="NCBI Taxonomy" id="1069815"/>
    <lineage>
        <taxon>Eukaryota</taxon>
        <taxon>Metazoa</taxon>
        <taxon>Spiralia</taxon>
        <taxon>Lophotrochozoa</taxon>
        <taxon>Mollusca</taxon>
        <taxon>Bivalvia</taxon>
        <taxon>Autobranchia</taxon>
        <taxon>Heteroconchia</taxon>
        <taxon>Palaeoheterodonta</taxon>
        <taxon>Unionida</taxon>
        <taxon>Unionoidea</taxon>
        <taxon>Unionidae</taxon>
        <taxon>Unioninae</taxon>
        <taxon>Sinanodonta</taxon>
    </lineage>
</organism>
<protein>
    <recommendedName>
        <fullName evidence="2">CARD domain-containing protein</fullName>
    </recommendedName>
</protein>
<dbReference type="CDD" id="cd01671">
    <property type="entry name" value="CARD"/>
    <property type="match status" value="1"/>
</dbReference>
<proteinExistence type="predicted"/>
<gene>
    <name evidence="3" type="ORF">ACJMK2_002171</name>
</gene>
<accession>A0ABD3XUG1</accession>
<comment type="caution">
    <text evidence="3">The sequence shown here is derived from an EMBL/GenBank/DDBJ whole genome shotgun (WGS) entry which is preliminary data.</text>
</comment>
<feature type="compositionally biased region" description="Polar residues" evidence="1">
    <location>
        <begin position="395"/>
        <end position="418"/>
    </location>
</feature>
<dbReference type="Proteomes" id="UP001634394">
    <property type="component" value="Unassembled WGS sequence"/>
</dbReference>
<dbReference type="Pfam" id="PF00619">
    <property type="entry name" value="CARD"/>
    <property type="match status" value="1"/>
</dbReference>
<feature type="domain" description="CARD" evidence="2">
    <location>
        <begin position="1"/>
        <end position="91"/>
    </location>
</feature>
<sequence length="440" mass="50883">MNSQQKEAIKQHQVQMMNDIIPTQKLFAALNQNGVFDKDMIEIIKAEKTETDQVSKMLNMLQKRGPHAFDGFIWAIQEDYPWLTKELISTADNCAAMVNAKACNKPETEASLRQTSVEQSSDQDVKNKVGVFVRKKFGQSKRLNHEDIKAIEKFLADQIQQERKHVQPLPNDTEPAINTMEKSTSPEPSEVLQAEFQNKLNELHKKCEPHVKQVQNEINNNIADRTSPCDTPRDITLAVIETDLDIILERLVELEGNKTKIHEVLGDPEKKIFTLNLVREMKQQNKQYEKEINQEKQKNDNMLTELYHNSTNIKKLENLHQQMKNQADLKNDEITRLRHEKLLLQQKCESLHQVNMQHAEKEKTLENLRKLVKDLQDSTGNGENSNYRQKGDSKGPQTKRTGSTRQTSTVNQQFQYNSRKGRTKRTPLIKRQSQLSSKKP</sequence>
<dbReference type="AlphaFoldDB" id="A0ABD3XUG1"/>
<evidence type="ECO:0000256" key="1">
    <source>
        <dbReference type="SAM" id="MobiDB-lite"/>
    </source>
</evidence>
<feature type="compositionally biased region" description="Polar residues" evidence="1">
    <location>
        <begin position="377"/>
        <end position="388"/>
    </location>
</feature>
<reference evidence="3 4" key="1">
    <citation type="submission" date="2024-11" db="EMBL/GenBank/DDBJ databases">
        <title>Chromosome-level genome assembly of the freshwater bivalve Anodonta woodiana.</title>
        <authorList>
            <person name="Chen X."/>
        </authorList>
    </citation>
    <scope>NUCLEOTIDE SEQUENCE [LARGE SCALE GENOMIC DNA]</scope>
    <source>
        <strain evidence="3">MN2024</strain>
        <tissue evidence="3">Gills</tissue>
    </source>
</reference>
<evidence type="ECO:0000259" key="2">
    <source>
        <dbReference type="PROSITE" id="PS50209"/>
    </source>
</evidence>
<feature type="compositionally biased region" description="Basic residues" evidence="1">
    <location>
        <begin position="419"/>
        <end position="428"/>
    </location>
</feature>
<dbReference type="InterPro" id="IPR001315">
    <property type="entry name" value="CARD"/>
</dbReference>
<evidence type="ECO:0000313" key="4">
    <source>
        <dbReference type="Proteomes" id="UP001634394"/>
    </source>
</evidence>